<evidence type="ECO:0000256" key="1">
    <source>
        <dbReference type="ARBA" id="ARBA00004141"/>
    </source>
</evidence>
<feature type="transmembrane region" description="Helical" evidence="8">
    <location>
        <begin position="43"/>
        <end position="61"/>
    </location>
</feature>
<evidence type="ECO:0000256" key="2">
    <source>
        <dbReference type="ARBA" id="ARBA00022692"/>
    </source>
</evidence>
<feature type="transmembrane region" description="Helical" evidence="8">
    <location>
        <begin position="99"/>
        <end position="121"/>
    </location>
</feature>
<name>A0AAV9J8H3_9PEZI</name>
<evidence type="ECO:0000256" key="3">
    <source>
        <dbReference type="ARBA" id="ARBA00022989"/>
    </source>
</evidence>
<dbReference type="InterPro" id="IPR051415">
    <property type="entry name" value="LAAT-1"/>
</dbReference>
<comment type="subcellular location">
    <subcellularLocation>
        <location evidence="1">Membrane</location>
        <topology evidence="1">Multi-pass membrane protein</topology>
    </subcellularLocation>
</comment>
<protein>
    <recommendedName>
        <fullName evidence="11">PQ loop repeat protein</fullName>
    </recommendedName>
</protein>
<dbReference type="GO" id="GO:0015174">
    <property type="term" value="F:basic amino acid transmembrane transporter activity"/>
    <property type="evidence" value="ECO:0007669"/>
    <property type="project" value="TreeGrafter"/>
</dbReference>
<accession>A0AAV9J8H3</accession>
<dbReference type="PANTHER" id="PTHR16201:SF34">
    <property type="entry name" value="LYSOSOMAL AMINO ACID TRANSPORTER 1"/>
    <property type="match status" value="1"/>
</dbReference>
<feature type="transmembrane region" description="Helical" evidence="8">
    <location>
        <begin position="304"/>
        <end position="327"/>
    </location>
</feature>
<feature type="transmembrane region" description="Helical" evidence="8">
    <location>
        <begin position="73"/>
        <end position="93"/>
    </location>
</feature>
<evidence type="ECO:0000256" key="5">
    <source>
        <dbReference type="ARBA" id="ARBA00038039"/>
    </source>
</evidence>
<dbReference type="EMBL" id="JAVFHQ010000058">
    <property type="protein sequence ID" value="KAK4540999.1"/>
    <property type="molecule type" value="Genomic_DNA"/>
</dbReference>
<dbReference type="SMART" id="SM00679">
    <property type="entry name" value="CTNS"/>
    <property type="match status" value="2"/>
</dbReference>
<keyword evidence="3 8" id="KW-1133">Transmembrane helix</keyword>
<evidence type="ECO:0000313" key="10">
    <source>
        <dbReference type="Proteomes" id="UP001324427"/>
    </source>
</evidence>
<keyword evidence="2 8" id="KW-0812">Transmembrane</keyword>
<evidence type="ECO:0000256" key="4">
    <source>
        <dbReference type="ARBA" id="ARBA00023136"/>
    </source>
</evidence>
<feature type="region of interest" description="Disordered" evidence="7">
    <location>
        <begin position="183"/>
        <end position="210"/>
    </location>
</feature>
<evidence type="ECO:0000256" key="7">
    <source>
        <dbReference type="SAM" id="MobiDB-lite"/>
    </source>
</evidence>
<feature type="transmembrane region" description="Helical" evidence="8">
    <location>
        <begin position="347"/>
        <end position="365"/>
    </location>
</feature>
<evidence type="ECO:0000256" key="8">
    <source>
        <dbReference type="SAM" id="Phobius"/>
    </source>
</evidence>
<comment type="caution">
    <text evidence="9">The sequence shown here is derived from an EMBL/GenBank/DDBJ whole genome shotgun (WGS) entry which is preliminary data.</text>
</comment>
<dbReference type="Proteomes" id="UP001324427">
    <property type="component" value="Unassembled WGS sequence"/>
</dbReference>
<comment type="catalytic activity">
    <reaction evidence="6">
        <text>L-histidine(out) + L-arginine(in) = L-histidine(in) + L-arginine(out)</text>
        <dbReference type="Rhea" id="RHEA:71063"/>
        <dbReference type="ChEBI" id="CHEBI:32682"/>
        <dbReference type="ChEBI" id="CHEBI:57595"/>
    </reaction>
</comment>
<reference evidence="9 10" key="1">
    <citation type="submission" date="2021-11" db="EMBL/GenBank/DDBJ databases">
        <title>Black yeast isolated from Biological Soil Crust.</title>
        <authorList>
            <person name="Kurbessoian T."/>
        </authorList>
    </citation>
    <scope>NUCLEOTIDE SEQUENCE [LARGE SCALE GENOMIC DNA]</scope>
    <source>
        <strain evidence="9 10">CCFEE 5522</strain>
    </source>
</reference>
<sequence>MLSLLGLEPTLPPHCEPTTDFLLRFSTAFHTCVPTPLAFTSDVLGTLSIIAWLFAQLPQIYKNWSIKSTSGLSIFFLVEWCLGDISNVLGALFTHQATWQVAIGGYYVFVDLCMVGQWMWYERLRHGSIVRRVWPNFGDRDDAGPGGTMEEVVIEGMPISQTSTHHDEVADTNNKQRSRPRIIFRQPTFEQRRKPEFEKPSPSLSATPGGSTIHRVGGASPMPSPSPRTVLLIACLVAIVQASPLAKQSTPPVSRHAHASEPTALEIAGTILSWLSTVLYLGSRLPQLYKNWRRKSTAGLSPHLFMAAFCGNLLYSSAMLTNPRAWYDFGPYGGGGWVGADGSDRTKWVAAALPFFIGAAGVLGLDASVGIQCLMYGEVEERVVVKEVGGREWHWRRVSGWMRGWVPSISEGKSDERDTLIGRIDDQPGEGYGTM</sequence>
<gene>
    <name evidence="9" type="ORF">LTR36_008368</name>
</gene>
<dbReference type="Gene3D" id="1.20.1280.290">
    <property type="match status" value="2"/>
</dbReference>
<dbReference type="GO" id="GO:0000329">
    <property type="term" value="C:fungal-type vacuole membrane"/>
    <property type="evidence" value="ECO:0007669"/>
    <property type="project" value="TreeGrafter"/>
</dbReference>
<organism evidence="9 10">
    <name type="scientific">Oleoguttula mirabilis</name>
    <dbReference type="NCBI Taxonomy" id="1507867"/>
    <lineage>
        <taxon>Eukaryota</taxon>
        <taxon>Fungi</taxon>
        <taxon>Dikarya</taxon>
        <taxon>Ascomycota</taxon>
        <taxon>Pezizomycotina</taxon>
        <taxon>Dothideomycetes</taxon>
        <taxon>Dothideomycetidae</taxon>
        <taxon>Mycosphaerellales</taxon>
        <taxon>Teratosphaeriaceae</taxon>
        <taxon>Oleoguttula</taxon>
    </lineage>
</organism>
<dbReference type="AlphaFoldDB" id="A0AAV9J8H3"/>
<dbReference type="GO" id="GO:0034488">
    <property type="term" value="P:basic amino acid transmembrane export from vacuole"/>
    <property type="evidence" value="ECO:0007669"/>
    <property type="project" value="TreeGrafter"/>
</dbReference>
<dbReference type="Pfam" id="PF04193">
    <property type="entry name" value="PQ-loop"/>
    <property type="match status" value="2"/>
</dbReference>
<dbReference type="PANTHER" id="PTHR16201">
    <property type="entry name" value="SEVEN TRANSMEMBRANE PROTEIN 1-RELATED"/>
    <property type="match status" value="1"/>
</dbReference>
<feature type="compositionally biased region" description="Basic and acidic residues" evidence="7">
    <location>
        <begin position="190"/>
        <end position="199"/>
    </location>
</feature>
<proteinExistence type="inferred from homology"/>
<evidence type="ECO:0000256" key="6">
    <source>
        <dbReference type="ARBA" id="ARBA00050768"/>
    </source>
</evidence>
<dbReference type="InterPro" id="IPR006603">
    <property type="entry name" value="PQ-loop_rpt"/>
</dbReference>
<comment type="similarity">
    <text evidence="5">Belongs to the laat-1 family.</text>
</comment>
<keyword evidence="4 8" id="KW-0472">Membrane</keyword>
<dbReference type="FunFam" id="1.20.1280.290:FF:000009">
    <property type="entry name" value="PQ loop repeat family protein"/>
    <property type="match status" value="1"/>
</dbReference>
<keyword evidence="10" id="KW-1185">Reference proteome</keyword>
<evidence type="ECO:0008006" key="11">
    <source>
        <dbReference type="Google" id="ProtNLM"/>
    </source>
</evidence>
<evidence type="ECO:0000313" key="9">
    <source>
        <dbReference type="EMBL" id="KAK4540999.1"/>
    </source>
</evidence>